<evidence type="ECO:0000313" key="1">
    <source>
        <dbReference type="EMBL" id="MBW90856.1"/>
    </source>
</evidence>
<dbReference type="AlphaFoldDB" id="A0A2P2JBK9"/>
<organism evidence="1">
    <name type="scientific">Rhizophora mucronata</name>
    <name type="common">Asiatic mangrove</name>
    <dbReference type="NCBI Taxonomy" id="61149"/>
    <lineage>
        <taxon>Eukaryota</taxon>
        <taxon>Viridiplantae</taxon>
        <taxon>Streptophyta</taxon>
        <taxon>Embryophyta</taxon>
        <taxon>Tracheophyta</taxon>
        <taxon>Spermatophyta</taxon>
        <taxon>Magnoliopsida</taxon>
        <taxon>eudicotyledons</taxon>
        <taxon>Gunneridae</taxon>
        <taxon>Pentapetalae</taxon>
        <taxon>rosids</taxon>
        <taxon>fabids</taxon>
        <taxon>Malpighiales</taxon>
        <taxon>Rhizophoraceae</taxon>
        <taxon>Rhizophora</taxon>
    </lineage>
</organism>
<accession>A0A2P2JBK9</accession>
<name>A0A2P2JBK9_RHIMU</name>
<proteinExistence type="predicted"/>
<protein>
    <submittedName>
        <fullName evidence="1">Urease accessory protein ureD</fullName>
    </submittedName>
</protein>
<dbReference type="EMBL" id="GGEC01010373">
    <property type="protein sequence ID" value="MBW90856.1"/>
    <property type="molecule type" value="Transcribed_RNA"/>
</dbReference>
<reference evidence="1" key="1">
    <citation type="submission" date="2018-02" db="EMBL/GenBank/DDBJ databases">
        <title>Rhizophora mucronata_Transcriptome.</title>
        <authorList>
            <person name="Meera S.P."/>
            <person name="Sreeshan A."/>
            <person name="Augustine A."/>
        </authorList>
    </citation>
    <scope>NUCLEOTIDE SEQUENCE</scope>
    <source>
        <tissue evidence="1">Leaf</tissue>
    </source>
</reference>
<sequence>MHCCSYNPSVHQGLQVSGFQMFSTSPGGKNWQWCPFGCHSRSSDMFFNSKILSETSFQGTFRLKFGHC</sequence>